<gene>
    <name evidence="1" type="ORF">SVIM_LOCUS213479</name>
</gene>
<name>A0A6N2LCD5_SALVM</name>
<dbReference type="AlphaFoldDB" id="A0A6N2LCD5"/>
<dbReference type="EMBL" id="CAADRP010001446">
    <property type="protein sequence ID" value="VFU38831.1"/>
    <property type="molecule type" value="Genomic_DNA"/>
</dbReference>
<accession>A0A6N2LCD5</accession>
<sequence length="68" mass="7792">MILKIYLQKHTVIPSHALPSPMWQTMFPRVGEHRRLGFFQASHPPLSYAETFPLVSSPPPPPSRFLPQ</sequence>
<evidence type="ECO:0000313" key="1">
    <source>
        <dbReference type="EMBL" id="VFU38831.1"/>
    </source>
</evidence>
<reference evidence="1" key="1">
    <citation type="submission" date="2019-03" db="EMBL/GenBank/DDBJ databases">
        <authorList>
            <person name="Mank J."/>
            <person name="Almeida P."/>
        </authorList>
    </citation>
    <scope>NUCLEOTIDE SEQUENCE</scope>
    <source>
        <strain evidence="1">78183</strain>
    </source>
</reference>
<proteinExistence type="predicted"/>
<protein>
    <submittedName>
        <fullName evidence="1">Uncharacterized protein</fullName>
    </submittedName>
</protein>
<organism evidence="1">
    <name type="scientific">Salix viminalis</name>
    <name type="common">Common osier</name>
    <name type="synonym">Basket willow</name>
    <dbReference type="NCBI Taxonomy" id="40686"/>
    <lineage>
        <taxon>Eukaryota</taxon>
        <taxon>Viridiplantae</taxon>
        <taxon>Streptophyta</taxon>
        <taxon>Embryophyta</taxon>
        <taxon>Tracheophyta</taxon>
        <taxon>Spermatophyta</taxon>
        <taxon>Magnoliopsida</taxon>
        <taxon>eudicotyledons</taxon>
        <taxon>Gunneridae</taxon>
        <taxon>Pentapetalae</taxon>
        <taxon>rosids</taxon>
        <taxon>fabids</taxon>
        <taxon>Malpighiales</taxon>
        <taxon>Salicaceae</taxon>
        <taxon>Saliceae</taxon>
        <taxon>Salix</taxon>
    </lineage>
</organism>